<evidence type="ECO:0008006" key="4">
    <source>
        <dbReference type="Google" id="ProtNLM"/>
    </source>
</evidence>
<keyword evidence="1" id="KW-0472">Membrane</keyword>
<dbReference type="Proteomes" id="UP001166191">
    <property type="component" value="Unassembled WGS sequence"/>
</dbReference>
<dbReference type="RefSeq" id="WP_216031258.1">
    <property type="nucleotide sequence ID" value="NZ_JAHKNG010000001.1"/>
</dbReference>
<evidence type="ECO:0000313" key="2">
    <source>
        <dbReference type="EMBL" id="MBU3028559.1"/>
    </source>
</evidence>
<evidence type="ECO:0000256" key="1">
    <source>
        <dbReference type="SAM" id="Phobius"/>
    </source>
</evidence>
<name>A0ABS6AD80_9RHOB</name>
<gene>
    <name evidence="2" type="ORF">KNW02_00325</name>
</gene>
<protein>
    <recommendedName>
        <fullName evidence="4">Tetratricopeptide repeat-like domain-containing protein</fullName>
    </recommendedName>
</protein>
<keyword evidence="1" id="KW-1133">Transmembrane helix</keyword>
<dbReference type="EMBL" id="JAHKNG010000001">
    <property type="protein sequence ID" value="MBU3028559.1"/>
    <property type="molecule type" value="Genomic_DNA"/>
</dbReference>
<comment type="caution">
    <text evidence="2">The sequence shown here is derived from an EMBL/GenBank/DDBJ whole genome shotgun (WGS) entry which is preliminary data.</text>
</comment>
<proteinExistence type="predicted"/>
<evidence type="ECO:0000313" key="3">
    <source>
        <dbReference type="Proteomes" id="UP001166191"/>
    </source>
</evidence>
<keyword evidence="3" id="KW-1185">Reference proteome</keyword>
<feature type="transmembrane region" description="Helical" evidence="1">
    <location>
        <begin position="28"/>
        <end position="45"/>
    </location>
</feature>
<keyword evidence="1" id="KW-0812">Transmembrane</keyword>
<accession>A0ABS6AD80</accession>
<reference evidence="2" key="1">
    <citation type="submission" date="2021-06" db="EMBL/GenBank/DDBJ databases">
        <title>Paracoccus bacterium XHP0099 sp. nov., isolated from the surface waters of the Yellow Sea.</title>
        <authorList>
            <person name="Xue H."/>
            <person name="Zhang D."/>
        </authorList>
    </citation>
    <scope>NUCLEOTIDE SEQUENCE</scope>
    <source>
        <strain evidence="2">XHP0099</strain>
    </source>
</reference>
<organism evidence="2 3">
    <name type="scientific">Paracoccus marinaquae</name>
    <dbReference type="NCBI Taxonomy" id="2841926"/>
    <lineage>
        <taxon>Bacteria</taxon>
        <taxon>Pseudomonadati</taxon>
        <taxon>Pseudomonadota</taxon>
        <taxon>Alphaproteobacteria</taxon>
        <taxon>Rhodobacterales</taxon>
        <taxon>Paracoccaceae</taxon>
        <taxon>Paracoccus</taxon>
    </lineage>
</organism>
<sequence length="222" mass="23772">MAHENDSFIDEVTEDLRRDRMFGLFRRYGWIGLALILLLVGGVTWREYAQARERAEAEAWGDAVLTAEATGDPAAILKVETGDSEGRAALAGLLASAGWVEKGGTEAAADALEGVIAAGDAGALLQELADLKLVMLNGPAMDPAERDAVLTRLSRAGAPFELLALEQKVVALIEAGRRDDAAMLIRQIQKKEGLSEALRLRLSEMMIALGFETEPAEEVQAG</sequence>